<protein>
    <recommendedName>
        <fullName evidence="2">glutathione transferase</fullName>
        <ecNumber evidence="2">2.5.1.18</ecNumber>
    </recommendedName>
</protein>
<keyword evidence="3" id="KW-0808">Transferase</keyword>
<dbReference type="Pfam" id="PF13668">
    <property type="entry name" value="Ferritin_2"/>
    <property type="match status" value="1"/>
</dbReference>
<gene>
    <name evidence="7" type="ORF">EW146_g6948</name>
</gene>
<evidence type="ECO:0000256" key="1">
    <source>
        <dbReference type="ARBA" id="ARBA00007409"/>
    </source>
</evidence>
<dbReference type="InterPro" id="IPR036249">
    <property type="entry name" value="Thioredoxin-like_sf"/>
</dbReference>
<dbReference type="Proteomes" id="UP000310158">
    <property type="component" value="Unassembled WGS sequence"/>
</dbReference>
<dbReference type="CDD" id="cd03046">
    <property type="entry name" value="GST_N_GTT1_like"/>
    <property type="match status" value="1"/>
</dbReference>
<comment type="catalytic activity">
    <reaction evidence="4">
        <text>RX + glutathione = an S-substituted glutathione + a halide anion + H(+)</text>
        <dbReference type="Rhea" id="RHEA:16437"/>
        <dbReference type="ChEBI" id="CHEBI:15378"/>
        <dbReference type="ChEBI" id="CHEBI:16042"/>
        <dbReference type="ChEBI" id="CHEBI:17792"/>
        <dbReference type="ChEBI" id="CHEBI:57925"/>
        <dbReference type="ChEBI" id="CHEBI:90779"/>
        <dbReference type="EC" id="2.5.1.18"/>
    </reaction>
</comment>
<evidence type="ECO:0000313" key="8">
    <source>
        <dbReference type="Proteomes" id="UP000310158"/>
    </source>
</evidence>
<dbReference type="Gene3D" id="3.40.30.10">
    <property type="entry name" value="Glutaredoxin"/>
    <property type="match status" value="1"/>
</dbReference>
<evidence type="ECO:0000313" key="7">
    <source>
        <dbReference type="EMBL" id="THH13246.1"/>
    </source>
</evidence>
<feature type="chain" id="PRO_5020633911" description="glutathione transferase" evidence="5">
    <location>
        <begin position="20"/>
        <end position="569"/>
    </location>
</feature>
<accession>A0A4S4LM37</accession>
<dbReference type="PANTHER" id="PTHR44051">
    <property type="entry name" value="GLUTATHIONE S-TRANSFERASE-RELATED"/>
    <property type="match status" value="1"/>
</dbReference>
<dbReference type="SFLD" id="SFLDG01150">
    <property type="entry name" value="Main.1:_Beta-like"/>
    <property type="match status" value="1"/>
</dbReference>
<dbReference type="SUPFAM" id="SSF52833">
    <property type="entry name" value="Thioredoxin-like"/>
    <property type="match status" value="1"/>
</dbReference>
<dbReference type="InterPro" id="IPR009078">
    <property type="entry name" value="Ferritin-like_SF"/>
</dbReference>
<keyword evidence="5" id="KW-0732">Signal</keyword>
<feature type="domain" description="GST N-terminal" evidence="6">
    <location>
        <begin position="349"/>
        <end position="430"/>
    </location>
</feature>
<dbReference type="AlphaFoldDB" id="A0A4S4LM37"/>
<proteinExistence type="inferred from homology"/>
<dbReference type="EC" id="2.5.1.18" evidence="2"/>
<dbReference type="EMBL" id="SGPL01000373">
    <property type="protein sequence ID" value="THH13246.1"/>
    <property type="molecule type" value="Genomic_DNA"/>
</dbReference>
<dbReference type="InterPro" id="IPR040079">
    <property type="entry name" value="Glutathione_S-Trfase"/>
</dbReference>
<sequence length="569" mass="62358">MMFIASLVPLAIFATSVSARPLRRASSDEPTDTQILNFALTLEHIENAFYSEGMSKYSAQDFENAGLPPFAYGRFKEIAEHEANHVAFLTSALGQDATQPCSYSFPYDDPKSFVAVSYALESVGDSAYVGASKFIHNKDYLLAAATILSTEARHSAWINSAVREGNPWSGPYETPLDLNQVYTLASSFITDCPSTNPTLPVKAFPALTAAAATQAAPGQSLKLDFTWPSDKSAKLYGAFLSGQDALIVPLSDDGSVFIPDTLRGTTYLIVTTDADGVSDDTTVAGPLMLQLSYDSYGNPEMLQNEAPQLRLDTLLDPTIINHPCRRCPKAEVDNAPASTTAKDHAQESVSTLIVHHLDNSRSQRILWLLEELEVPYEIKIYKRTRELLAPKDLLAVHPLGKSPVITDGDVTLAESGAIVEYIIAKYGNGKALPPDSGKIDNLYFSHYAEGSLMPLVVNKFVFSLVPQRSPFFLRPIVRTIFGQLDSKMVTPQLKRNLDLVEAHLTKSGNFFAGGEEPTSADYMMLFPLEALVSRAKDLVGPKVKAWVDLMHERPAYKRALEKGGPYDYI</sequence>
<dbReference type="SFLD" id="SFLDG00358">
    <property type="entry name" value="Main_(cytGST)"/>
    <property type="match status" value="1"/>
</dbReference>
<evidence type="ECO:0000256" key="5">
    <source>
        <dbReference type="SAM" id="SignalP"/>
    </source>
</evidence>
<name>A0A4S4LM37_9AGAM</name>
<dbReference type="SFLD" id="SFLDS00019">
    <property type="entry name" value="Glutathione_Transferase_(cytos"/>
    <property type="match status" value="1"/>
</dbReference>
<evidence type="ECO:0000256" key="4">
    <source>
        <dbReference type="ARBA" id="ARBA00047960"/>
    </source>
</evidence>
<dbReference type="PROSITE" id="PS50404">
    <property type="entry name" value="GST_NTER"/>
    <property type="match status" value="1"/>
</dbReference>
<dbReference type="SUPFAM" id="SSF47240">
    <property type="entry name" value="Ferritin-like"/>
    <property type="match status" value="1"/>
</dbReference>
<evidence type="ECO:0000256" key="3">
    <source>
        <dbReference type="ARBA" id="ARBA00022679"/>
    </source>
</evidence>
<evidence type="ECO:0000256" key="2">
    <source>
        <dbReference type="ARBA" id="ARBA00012452"/>
    </source>
</evidence>
<dbReference type="InterPro" id="IPR036282">
    <property type="entry name" value="Glutathione-S-Trfase_C_sf"/>
</dbReference>
<organism evidence="7 8">
    <name type="scientific">Bondarzewia mesenterica</name>
    <dbReference type="NCBI Taxonomy" id="1095465"/>
    <lineage>
        <taxon>Eukaryota</taxon>
        <taxon>Fungi</taxon>
        <taxon>Dikarya</taxon>
        <taxon>Basidiomycota</taxon>
        <taxon>Agaricomycotina</taxon>
        <taxon>Agaricomycetes</taxon>
        <taxon>Russulales</taxon>
        <taxon>Bondarzewiaceae</taxon>
        <taxon>Bondarzewia</taxon>
    </lineage>
</organism>
<reference evidence="7 8" key="1">
    <citation type="submission" date="2019-02" db="EMBL/GenBank/DDBJ databases">
        <title>Genome sequencing of the rare red list fungi Bondarzewia mesenterica.</title>
        <authorList>
            <person name="Buettner E."/>
            <person name="Kellner H."/>
        </authorList>
    </citation>
    <scope>NUCLEOTIDE SEQUENCE [LARGE SCALE GENOMIC DNA]</scope>
    <source>
        <strain evidence="7 8">DSM 108281</strain>
    </source>
</reference>
<dbReference type="InterPro" id="IPR004045">
    <property type="entry name" value="Glutathione_S-Trfase_N"/>
</dbReference>
<feature type="signal peptide" evidence="5">
    <location>
        <begin position="1"/>
        <end position="19"/>
    </location>
</feature>
<dbReference type="PANTHER" id="PTHR44051:SF9">
    <property type="entry name" value="GLUTATHIONE S-TRANSFERASE 1"/>
    <property type="match status" value="1"/>
</dbReference>
<comment type="similarity">
    <text evidence="1">Belongs to the GST superfamily.</text>
</comment>
<dbReference type="GO" id="GO:0005737">
    <property type="term" value="C:cytoplasm"/>
    <property type="evidence" value="ECO:0007669"/>
    <property type="project" value="UniProtKB-ARBA"/>
</dbReference>
<dbReference type="Gene3D" id="1.20.1050.10">
    <property type="match status" value="1"/>
</dbReference>
<dbReference type="GO" id="GO:0004364">
    <property type="term" value="F:glutathione transferase activity"/>
    <property type="evidence" value="ECO:0007669"/>
    <property type="project" value="UniProtKB-EC"/>
</dbReference>
<evidence type="ECO:0000259" key="6">
    <source>
        <dbReference type="PROSITE" id="PS50404"/>
    </source>
</evidence>
<dbReference type="SUPFAM" id="SSF47616">
    <property type="entry name" value="GST C-terminal domain-like"/>
    <property type="match status" value="1"/>
</dbReference>
<dbReference type="FunFam" id="3.40.30.10:FF:000156">
    <property type="entry name" value="Glutathione S-transferase 1"/>
    <property type="match status" value="1"/>
</dbReference>
<dbReference type="Pfam" id="PF02798">
    <property type="entry name" value="GST_N"/>
    <property type="match status" value="1"/>
</dbReference>
<comment type="caution">
    <text evidence="7">The sequence shown here is derived from an EMBL/GenBank/DDBJ whole genome shotgun (WGS) entry which is preliminary data.</text>
</comment>
<keyword evidence="8" id="KW-1185">Reference proteome</keyword>
<dbReference type="GO" id="GO:0004602">
    <property type="term" value="F:glutathione peroxidase activity"/>
    <property type="evidence" value="ECO:0007669"/>
    <property type="project" value="UniProtKB-ARBA"/>
</dbReference>
<dbReference type="OrthoDB" id="1001765at2759"/>